<evidence type="ECO:0000313" key="2">
    <source>
        <dbReference type="Proteomes" id="UP001225316"/>
    </source>
</evidence>
<protein>
    <submittedName>
        <fullName evidence="1">TIGR03790 family protein</fullName>
    </submittedName>
</protein>
<proteinExistence type="predicted"/>
<dbReference type="NCBIfam" id="TIGR03790">
    <property type="entry name" value="TIGR03790 family protein"/>
    <property type="match status" value="1"/>
</dbReference>
<dbReference type="EMBL" id="JARXHW010000031">
    <property type="protein sequence ID" value="MDQ8208444.1"/>
    <property type="molecule type" value="Genomic_DNA"/>
</dbReference>
<keyword evidence="2" id="KW-1185">Reference proteome</keyword>
<dbReference type="InterPro" id="IPR022265">
    <property type="entry name" value="CHP03790"/>
</dbReference>
<comment type="caution">
    <text evidence="1">The sequence shown here is derived from an EMBL/GenBank/DDBJ whole genome shotgun (WGS) entry which is preliminary data.</text>
</comment>
<gene>
    <name evidence="1" type="ORF">QEH52_13050</name>
</gene>
<dbReference type="RefSeq" id="WP_308951031.1">
    <property type="nucleotide sequence ID" value="NZ_JARXHW010000031.1"/>
</dbReference>
<reference evidence="1 2" key="1">
    <citation type="submission" date="2023-04" db="EMBL/GenBank/DDBJ databases">
        <title>A novel bacteria isolated from coastal sediment.</title>
        <authorList>
            <person name="Liu X.-J."/>
            <person name="Du Z.-J."/>
        </authorList>
    </citation>
    <scope>NUCLEOTIDE SEQUENCE [LARGE SCALE GENOMIC DNA]</scope>
    <source>
        <strain evidence="1 2">SDUM461003</strain>
    </source>
</reference>
<organism evidence="1 2">
    <name type="scientific">Thalassobacterium maritimum</name>
    <dbReference type="NCBI Taxonomy" id="3041265"/>
    <lineage>
        <taxon>Bacteria</taxon>
        <taxon>Pseudomonadati</taxon>
        <taxon>Verrucomicrobiota</taxon>
        <taxon>Opitutia</taxon>
        <taxon>Puniceicoccales</taxon>
        <taxon>Coraliomargaritaceae</taxon>
        <taxon>Thalassobacterium</taxon>
    </lineage>
</organism>
<evidence type="ECO:0000313" key="1">
    <source>
        <dbReference type="EMBL" id="MDQ8208444.1"/>
    </source>
</evidence>
<sequence length="563" mass="62322">MFTVKKYLSLRSSVDLLSRFFVFLCIFSLSGLSAQTNQVLAENMVIVVNDNDPDSLAIGKYYAQQRGVPESRIVPLNMPTEETITVTQYVERVANPLLNELLDREWVKGVKDGAKDHFGRERLAVSIHNISYVVLIKGVPLRIANDATLLEEGTDKLPKQFRVNNGSVDGELALLLAPPSTSMTALIPNPYFGKSSISSTDANRILRVSRLDGPSKANVIQVIDRTLEAEQTGLMGRGYIDTGGPHEKGDAWIRAAGEMVEAAYFDTDFETTKRAMDYRDRLDAPAIYMGWYRPRAQAQWLAPKWSVPAGAIGFHLHSFSGTSLRTTKTWLGALVAQGYCATVGNVYEPYLEYTHRPQVLLAHLMSGGNFGEAVAVSMPALSWQSVALGDPLYRPFKVSLQDQLTQSQDSNFAAYASIRESNRLLATEGSDAAIAFARSKFLKQPSLALAYRLAQLYAGAGREREGGEALKIIRYISKFSVDEFVLVQKIANFLHKYDESPLALRLYQSILEERDLDKRLKISLYEGGAPVALACGEATLASRWQLEARTLKTPPTPNPAKKK</sequence>
<accession>A0ABU1AWB5</accession>
<name>A0ABU1AWB5_9BACT</name>
<dbReference type="Proteomes" id="UP001225316">
    <property type="component" value="Unassembled WGS sequence"/>
</dbReference>